<proteinExistence type="predicted"/>
<protein>
    <submittedName>
        <fullName evidence="5">NHL repeat-containing protein</fullName>
    </submittedName>
</protein>
<dbReference type="InterPro" id="IPR050952">
    <property type="entry name" value="TRIM-NHL_E3_ligases"/>
</dbReference>
<dbReference type="PANTHER" id="PTHR24104">
    <property type="entry name" value="E3 UBIQUITIN-PROTEIN LIGASE NHLRC1-RELATED"/>
    <property type="match status" value="1"/>
</dbReference>
<dbReference type="GO" id="GO:0008270">
    <property type="term" value="F:zinc ion binding"/>
    <property type="evidence" value="ECO:0007669"/>
    <property type="project" value="UniProtKB-KW"/>
</dbReference>
<name>A0A1H3NT04_9BACI</name>
<dbReference type="Gene3D" id="2.120.10.30">
    <property type="entry name" value="TolB, C-terminal domain"/>
    <property type="match status" value="1"/>
</dbReference>
<dbReference type="SUPFAM" id="SSF101898">
    <property type="entry name" value="NHL repeat"/>
    <property type="match status" value="1"/>
</dbReference>
<keyword evidence="4" id="KW-1133">Transmembrane helix</keyword>
<evidence type="ECO:0000256" key="3">
    <source>
        <dbReference type="PROSITE-ProRule" id="PRU00504"/>
    </source>
</evidence>
<organism evidence="5 6">
    <name type="scientific">Evansella caseinilytica</name>
    <dbReference type="NCBI Taxonomy" id="1503961"/>
    <lineage>
        <taxon>Bacteria</taxon>
        <taxon>Bacillati</taxon>
        <taxon>Bacillota</taxon>
        <taxon>Bacilli</taxon>
        <taxon>Bacillales</taxon>
        <taxon>Bacillaceae</taxon>
        <taxon>Evansella</taxon>
    </lineage>
</organism>
<dbReference type="SUPFAM" id="SSF48452">
    <property type="entry name" value="TPR-like"/>
    <property type="match status" value="1"/>
</dbReference>
<dbReference type="PROSITE" id="PS51125">
    <property type="entry name" value="NHL"/>
    <property type="match status" value="1"/>
</dbReference>
<keyword evidence="2" id="KW-0802">TPR repeat</keyword>
<dbReference type="OrthoDB" id="9799230at2"/>
<dbReference type="Gene3D" id="1.25.40.10">
    <property type="entry name" value="Tetratricopeptide repeat domain"/>
    <property type="match status" value="1"/>
</dbReference>
<evidence type="ECO:0000256" key="2">
    <source>
        <dbReference type="PROSITE-ProRule" id="PRU00339"/>
    </source>
</evidence>
<evidence type="ECO:0000256" key="4">
    <source>
        <dbReference type="SAM" id="Phobius"/>
    </source>
</evidence>
<dbReference type="AlphaFoldDB" id="A0A1H3NT04"/>
<feature type="repeat" description="TPR" evidence="2">
    <location>
        <begin position="405"/>
        <end position="438"/>
    </location>
</feature>
<reference evidence="6" key="1">
    <citation type="submission" date="2016-10" db="EMBL/GenBank/DDBJ databases">
        <authorList>
            <person name="Varghese N."/>
            <person name="Submissions S."/>
        </authorList>
    </citation>
    <scope>NUCLEOTIDE SEQUENCE [LARGE SCALE GENOMIC DNA]</scope>
    <source>
        <strain evidence="6">SP</strain>
    </source>
</reference>
<dbReference type="InterPro" id="IPR001258">
    <property type="entry name" value="NHL_repeat"/>
</dbReference>
<evidence type="ECO:0000313" key="6">
    <source>
        <dbReference type="Proteomes" id="UP000198935"/>
    </source>
</evidence>
<dbReference type="InterPro" id="IPR011042">
    <property type="entry name" value="6-blade_b-propeller_TolB-like"/>
</dbReference>
<keyword evidence="6" id="KW-1185">Reference proteome</keyword>
<feature type="repeat" description="NHL" evidence="3">
    <location>
        <begin position="112"/>
        <end position="147"/>
    </location>
</feature>
<dbReference type="CDD" id="cd05819">
    <property type="entry name" value="NHL"/>
    <property type="match status" value="1"/>
</dbReference>
<dbReference type="Proteomes" id="UP000198935">
    <property type="component" value="Unassembled WGS sequence"/>
</dbReference>
<accession>A0A1H3NT04</accession>
<dbReference type="Pfam" id="PF01436">
    <property type="entry name" value="NHL"/>
    <property type="match status" value="1"/>
</dbReference>
<dbReference type="InterPro" id="IPR011990">
    <property type="entry name" value="TPR-like_helical_dom_sf"/>
</dbReference>
<evidence type="ECO:0000313" key="5">
    <source>
        <dbReference type="EMBL" id="SDY92041.1"/>
    </source>
</evidence>
<dbReference type="STRING" id="1503961.SAMN05421736_104195"/>
<dbReference type="EMBL" id="FNPI01000004">
    <property type="protein sequence ID" value="SDY92041.1"/>
    <property type="molecule type" value="Genomic_DNA"/>
</dbReference>
<keyword evidence="4" id="KW-0812">Transmembrane</keyword>
<dbReference type="InterPro" id="IPR019734">
    <property type="entry name" value="TPR_rpt"/>
</dbReference>
<dbReference type="PROSITE" id="PS50005">
    <property type="entry name" value="TPR"/>
    <property type="match status" value="1"/>
</dbReference>
<sequence>MNKLQKFAISLLAVGAVWIAINTGPAKVLASNDPDAYNYSFWEEAVPAPAAYKAVDLVDGESLGIGAFKEPNDFYVSNDHLIYVMDSGNNRVVILDERFHLIRTIDSFIQDGTEDGFSNPQGIFVNDENHVFIADTGNQRVIHLDQDFQLVKIIAEPESELLSANFTFLPVKVVVDNADRVFVMVEGVFDGFMEFSVDGHFTTFIGANRVRVDPIEYLWKRFATREQRSQMVMYVPTEFTGLDIDEKGFLYATNADNSDDVIKKLNARGDDILRREGYFAPRGDVRYTQSGGPSRLIDISVSDDEIYSVLDSKRGRIFTYNGDGHLLYVFGGIGNKLGEFHSPVAIERYDDHFLVLDKELGEITVFIATAYGQMINEAVKSYERGDEEAAAQLFEEVVNLNVNLEFAYTGIGKALLRQGQYEAAMDHFRISLDQNNYSKAYLLYRNQTLRKHFASIMTGIIGIGVLILAAAVYRKLAKRKRGIVIE</sequence>
<gene>
    <name evidence="5" type="ORF">SAMN05421736_104195</name>
</gene>
<feature type="transmembrane region" description="Helical" evidence="4">
    <location>
        <begin position="453"/>
        <end position="473"/>
    </location>
</feature>
<keyword evidence="4" id="KW-0472">Membrane</keyword>
<evidence type="ECO:0000256" key="1">
    <source>
        <dbReference type="ARBA" id="ARBA00022737"/>
    </source>
</evidence>
<keyword evidence="1" id="KW-0677">Repeat</keyword>
<dbReference type="PANTHER" id="PTHR24104:SF25">
    <property type="entry name" value="PROTEIN LIN-41"/>
    <property type="match status" value="1"/>
</dbReference>